<feature type="compositionally biased region" description="Acidic residues" evidence="3">
    <location>
        <begin position="158"/>
        <end position="182"/>
    </location>
</feature>
<evidence type="ECO:0000256" key="3">
    <source>
        <dbReference type="SAM" id="MobiDB-lite"/>
    </source>
</evidence>
<organism evidence="5 6">
    <name type="scientific">Naematelia encephala</name>
    <dbReference type="NCBI Taxonomy" id="71784"/>
    <lineage>
        <taxon>Eukaryota</taxon>
        <taxon>Fungi</taxon>
        <taxon>Dikarya</taxon>
        <taxon>Basidiomycota</taxon>
        <taxon>Agaricomycotina</taxon>
        <taxon>Tremellomycetes</taxon>
        <taxon>Tremellales</taxon>
        <taxon>Naemateliaceae</taxon>
        <taxon>Naematelia</taxon>
    </lineage>
</organism>
<dbReference type="InterPro" id="IPR019398">
    <property type="entry name" value="Pre-rRNA_process_TSR2"/>
</dbReference>
<dbReference type="OrthoDB" id="263560at2759"/>
<dbReference type="PANTHER" id="PTHR21250">
    <property type="entry name" value="PRE-RRNA-PROCESSING PROTEIN TSR2 HOMOLOG"/>
    <property type="match status" value="1"/>
</dbReference>
<proteinExistence type="inferred from homology"/>
<sequence length="215" mass="23682">MTEALLCPEVLLFARGVLALLDLWPALTVAVAEEWGGPESGEKKTWIASTLIDEYENRALYLSSTHGHRHIDPATANDPPLDTDDLGDMLNQMMSDEFDANVEDGSIDRLASDIIRLWKDVLAPTPERSAEAVVEALEKKAREVAGTVVKAKTRDMMVEVDEDDDDDESGSESEDDTMDVDEAPQLVPAEDKQREEPVVDDDGFTLVQGKGRKGR</sequence>
<evidence type="ECO:0000256" key="2">
    <source>
        <dbReference type="ARBA" id="ARBA00022552"/>
    </source>
</evidence>
<gene>
    <name evidence="5" type="ORF">BCR39DRAFT_553608</name>
</gene>
<dbReference type="GO" id="GO:0006364">
    <property type="term" value="P:rRNA processing"/>
    <property type="evidence" value="ECO:0007669"/>
    <property type="project" value="UniProtKB-KW"/>
</dbReference>
<evidence type="ECO:0000313" key="6">
    <source>
        <dbReference type="Proteomes" id="UP000193986"/>
    </source>
</evidence>
<dbReference type="Proteomes" id="UP000193986">
    <property type="component" value="Unassembled WGS sequence"/>
</dbReference>
<comment type="caution">
    <text evidence="5">The sequence shown here is derived from an EMBL/GenBank/DDBJ whole genome shotgun (WGS) entry which is preliminary data.</text>
</comment>
<reference evidence="5 6" key="1">
    <citation type="submission" date="2016-07" db="EMBL/GenBank/DDBJ databases">
        <title>Pervasive Adenine N6-methylation of Active Genes in Fungi.</title>
        <authorList>
            <consortium name="DOE Joint Genome Institute"/>
            <person name="Mondo S.J."/>
            <person name="Dannebaum R.O."/>
            <person name="Kuo R.C."/>
            <person name="Labutti K."/>
            <person name="Haridas S."/>
            <person name="Kuo A."/>
            <person name="Salamov A."/>
            <person name="Ahrendt S.R."/>
            <person name="Lipzen A."/>
            <person name="Sullivan W."/>
            <person name="Andreopoulos W.B."/>
            <person name="Clum A."/>
            <person name="Lindquist E."/>
            <person name="Daum C."/>
            <person name="Ramamoorthy G.K."/>
            <person name="Gryganskyi A."/>
            <person name="Culley D."/>
            <person name="Magnuson J.K."/>
            <person name="James T.Y."/>
            <person name="O'Malley M.A."/>
            <person name="Stajich J.E."/>
            <person name="Spatafora J.W."/>
            <person name="Visel A."/>
            <person name="Grigoriev I.V."/>
        </authorList>
    </citation>
    <scope>NUCLEOTIDE SEQUENCE [LARGE SCALE GENOMIC DNA]</scope>
    <source>
        <strain evidence="5 6">68-887.2</strain>
    </source>
</reference>
<dbReference type="AlphaFoldDB" id="A0A1Y2AG46"/>
<dbReference type="InParanoid" id="A0A1Y2AG46"/>
<keyword evidence="4" id="KW-0732">Signal</keyword>
<dbReference type="EMBL" id="MCFC01000111">
    <property type="protein sequence ID" value="ORY21424.1"/>
    <property type="molecule type" value="Genomic_DNA"/>
</dbReference>
<feature type="signal peptide" evidence="4">
    <location>
        <begin position="1"/>
        <end position="19"/>
    </location>
</feature>
<evidence type="ECO:0000256" key="1">
    <source>
        <dbReference type="ARBA" id="ARBA00006524"/>
    </source>
</evidence>
<dbReference type="STRING" id="71784.A0A1Y2AG46"/>
<dbReference type="Pfam" id="PF10273">
    <property type="entry name" value="WGG"/>
    <property type="match status" value="1"/>
</dbReference>
<evidence type="ECO:0000256" key="4">
    <source>
        <dbReference type="SAM" id="SignalP"/>
    </source>
</evidence>
<evidence type="ECO:0000313" key="5">
    <source>
        <dbReference type="EMBL" id="ORY21424.1"/>
    </source>
</evidence>
<protein>
    <submittedName>
        <fullName evidence="5">Pre-rRNA-processing protein TSR2-domain-containing protein</fullName>
    </submittedName>
</protein>
<feature type="region of interest" description="Disordered" evidence="3">
    <location>
        <begin position="156"/>
        <end position="215"/>
    </location>
</feature>
<keyword evidence="2" id="KW-0698">rRNA processing</keyword>
<feature type="chain" id="PRO_5011965707" evidence="4">
    <location>
        <begin position="20"/>
        <end position="215"/>
    </location>
</feature>
<accession>A0A1Y2AG46</accession>
<name>A0A1Y2AG46_9TREE</name>
<keyword evidence="6" id="KW-1185">Reference proteome</keyword>
<comment type="similarity">
    <text evidence="1">Belongs to the TSR2 family.</text>
</comment>